<protein>
    <submittedName>
        <fullName evidence="1">Uncharacterized protein</fullName>
    </submittedName>
</protein>
<keyword evidence="2" id="KW-1185">Reference proteome</keyword>
<dbReference type="AlphaFoldDB" id="A0A392TFM3"/>
<accession>A0A392TFM3</accession>
<evidence type="ECO:0000313" key="1">
    <source>
        <dbReference type="EMBL" id="MCI59722.1"/>
    </source>
</evidence>
<sequence>MACCYPVPRRQQAKIAMVKNKISLESR</sequence>
<feature type="non-terminal residue" evidence="1">
    <location>
        <position position="27"/>
    </location>
</feature>
<proteinExistence type="predicted"/>
<evidence type="ECO:0000313" key="2">
    <source>
        <dbReference type="Proteomes" id="UP000265520"/>
    </source>
</evidence>
<reference evidence="1 2" key="1">
    <citation type="journal article" date="2018" name="Front. Plant Sci.">
        <title>Red Clover (Trifolium pratense) and Zigzag Clover (T. medium) - A Picture of Genomic Similarities and Differences.</title>
        <authorList>
            <person name="Dluhosova J."/>
            <person name="Istvanek J."/>
            <person name="Nedelnik J."/>
            <person name="Repkova J."/>
        </authorList>
    </citation>
    <scope>NUCLEOTIDE SEQUENCE [LARGE SCALE GENOMIC DNA]</scope>
    <source>
        <strain evidence="2">cv. 10/8</strain>
        <tissue evidence="1">Leaf</tissue>
    </source>
</reference>
<comment type="caution">
    <text evidence="1">The sequence shown here is derived from an EMBL/GenBank/DDBJ whole genome shotgun (WGS) entry which is preliminary data.</text>
</comment>
<dbReference type="Proteomes" id="UP000265520">
    <property type="component" value="Unassembled WGS sequence"/>
</dbReference>
<name>A0A392TFM3_9FABA</name>
<dbReference type="EMBL" id="LXQA010568929">
    <property type="protein sequence ID" value="MCI59722.1"/>
    <property type="molecule type" value="Genomic_DNA"/>
</dbReference>
<organism evidence="1 2">
    <name type="scientific">Trifolium medium</name>
    <dbReference type="NCBI Taxonomy" id="97028"/>
    <lineage>
        <taxon>Eukaryota</taxon>
        <taxon>Viridiplantae</taxon>
        <taxon>Streptophyta</taxon>
        <taxon>Embryophyta</taxon>
        <taxon>Tracheophyta</taxon>
        <taxon>Spermatophyta</taxon>
        <taxon>Magnoliopsida</taxon>
        <taxon>eudicotyledons</taxon>
        <taxon>Gunneridae</taxon>
        <taxon>Pentapetalae</taxon>
        <taxon>rosids</taxon>
        <taxon>fabids</taxon>
        <taxon>Fabales</taxon>
        <taxon>Fabaceae</taxon>
        <taxon>Papilionoideae</taxon>
        <taxon>50 kb inversion clade</taxon>
        <taxon>NPAAA clade</taxon>
        <taxon>Hologalegina</taxon>
        <taxon>IRL clade</taxon>
        <taxon>Trifolieae</taxon>
        <taxon>Trifolium</taxon>
    </lineage>
</organism>